<dbReference type="PROSITE" id="PS51450">
    <property type="entry name" value="LRR"/>
    <property type="match status" value="1"/>
</dbReference>
<gene>
    <name evidence="8" type="primary">LOC108668295</name>
</gene>
<dbReference type="InterPro" id="IPR000483">
    <property type="entry name" value="Cys-rich_flank_reg_C"/>
</dbReference>
<proteinExistence type="predicted"/>
<dbReference type="InterPro" id="IPR032675">
    <property type="entry name" value="LRR_dom_sf"/>
</dbReference>
<keyword evidence="4" id="KW-1133">Transmembrane helix</keyword>
<dbReference type="KEGG" id="hazt:108668295"/>
<dbReference type="GO" id="GO:0016020">
    <property type="term" value="C:membrane"/>
    <property type="evidence" value="ECO:0007669"/>
    <property type="project" value="TreeGrafter"/>
</dbReference>
<dbReference type="Gene3D" id="3.80.10.10">
    <property type="entry name" value="Ribonuclease Inhibitor"/>
    <property type="match status" value="1"/>
</dbReference>
<evidence type="ECO:0000256" key="3">
    <source>
        <dbReference type="ARBA" id="ARBA00022737"/>
    </source>
</evidence>
<reference evidence="8" key="1">
    <citation type="submission" date="2025-08" db="UniProtKB">
        <authorList>
            <consortium name="RefSeq"/>
        </authorList>
    </citation>
    <scope>IDENTIFICATION</scope>
    <source>
        <tissue evidence="8">Whole organism</tissue>
    </source>
</reference>
<dbReference type="Pfam" id="PF13855">
    <property type="entry name" value="LRR_8"/>
    <property type="match status" value="1"/>
</dbReference>
<name>A0A8B7NBQ6_HYAAZ</name>
<dbReference type="PANTHER" id="PTHR24364:SF18">
    <property type="entry name" value="LP06937P"/>
    <property type="match status" value="1"/>
</dbReference>
<feature type="transmembrane region" description="Helical" evidence="4">
    <location>
        <begin position="362"/>
        <end position="383"/>
    </location>
</feature>
<protein>
    <submittedName>
        <fullName evidence="8">Trophoblast glycoprotein</fullName>
    </submittedName>
</protein>
<dbReference type="OMA" id="FVKPSDM"/>
<keyword evidence="1" id="KW-0433">Leucine-rich repeat</keyword>
<evidence type="ECO:0000256" key="5">
    <source>
        <dbReference type="SAM" id="SignalP"/>
    </source>
</evidence>
<organism evidence="7 8">
    <name type="scientific">Hyalella azteca</name>
    <name type="common">Amphipod</name>
    <dbReference type="NCBI Taxonomy" id="294128"/>
    <lineage>
        <taxon>Eukaryota</taxon>
        <taxon>Metazoa</taxon>
        <taxon>Ecdysozoa</taxon>
        <taxon>Arthropoda</taxon>
        <taxon>Crustacea</taxon>
        <taxon>Multicrustacea</taxon>
        <taxon>Malacostraca</taxon>
        <taxon>Eumalacostraca</taxon>
        <taxon>Peracarida</taxon>
        <taxon>Amphipoda</taxon>
        <taxon>Senticaudata</taxon>
        <taxon>Talitrida</taxon>
        <taxon>Talitroidea</taxon>
        <taxon>Hyalellidae</taxon>
        <taxon>Hyalella</taxon>
    </lineage>
</organism>
<evidence type="ECO:0000256" key="4">
    <source>
        <dbReference type="SAM" id="Phobius"/>
    </source>
</evidence>
<dbReference type="InterPro" id="IPR001611">
    <property type="entry name" value="Leu-rich_rpt"/>
</dbReference>
<feature type="signal peptide" evidence="5">
    <location>
        <begin position="1"/>
        <end position="20"/>
    </location>
</feature>
<keyword evidence="4" id="KW-0812">Transmembrane</keyword>
<dbReference type="InterPro" id="IPR052286">
    <property type="entry name" value="Wnt_signaling_inhibitor"/>
</dbReference>
<dbReference type="AlphaFoldDB" id="A0A8B7NBQ6"/>
<feature type="chain" id="PRO_5034478761" evidence="5">
    <location>
        <begin position="21"/>
        <end position="419"/>
    </location>
</feature>
<accession>A0A8B7NBQ6</accession>
<sequence length="419" mass="47457">MAWPYVGLLCVLICLQSTQASTDVTDCPKTLDGKSTQEITDNTGCPIAFDGKCKCGLSRYPNSPHLPDAKKRYIVNCTNTGFTNASMLTCLPIETEVLIFTGNRIGPLPKNVLGNTKDYDDLEIMDLSNNGITFIPGKAFHKVFNVRTLILNHNDIEISERERPRVFYGFESLENLHLTNAFTESVNSSFYLLSLEDIFFESDLRLLVKLHLEQNEIYTIGRNASIFCQLPSLNHLYLGDNRLSDMDFRLDCMPGLTYVDLQRNNINRLSSEAISTIEQFSRQSNFTIELRKNPFICDCYIWSFVSWLKSTKVVLRDSDDYKCAEGISDTLIGKTLKNLDKNQLQCPTRPVHIEEKSSSTSAVATLSFILAFVTAILLAIVYYQRMKIRNHVMPYYEYVTRKIGYSGLASEEAPKVVAV</sequence>
<keyword evidence="2 5" id="KW-0732">Signal</keyword>
<evidence type="ECO:0000259" key="6">
    <source>
        <dbReference type="SMART" id="SM00082"/>
    </source>
</evidence>
<keyword evidence="3" id="KW-0677">Repeat</keyword>
<dbReference type="RefSeq" id="XP_018010971.1">
    <property type="nucleotide sequence ID" value="XM_018155482.2"/>
</dbReference>
<dbReference type="InterPro" id="IPR003591">
    <property type="entry name" value="Leu-rich_rpt_typical-subtyp"/>
</dbReference>
<keyword evidence="4" id="KW-0472">Membrane</keyword>
<dbReference type="PANTHER" id="PTHR24364">
    <property type="entry name" value="LP06937P"/>
    <property type="match status" value="1"/>
</dbReference>
<dbReference type="OrthoDB" id="8861968at2759"/>
<feature type="domain" description="LRRCT" evidence="6">
    <location>
        <begin position="293"/>
        <end position="347"/>
    </location>
</feature>
<dbReference type="SUPFAM" id="SSF52058">
    <property type="entry name" value="L domain-like"/>
    <property type="match status" value="1"/>
</dbReference>
<evidence type="ECO:0000256" key="2">
    <source>
        <dbReference type="ARBA" id="ARBA00022729"/>
    </source>
</evidence>
<dbReference type="SMART" id="SM00082">
    <property type="entry name" value="LRRCT"/>
    <property type="match status" value="1"/>
</dbReference>
<evidence type="ECO:0000313" key="8">
    <source>
        <dbReference type="RefSeq" id="XP_018010971.1"/>
    </source>
</evidence>
<evidence type="ECO:0000256" key="1">
    <source>
        <dbReference type="ARBA" id="ARBA00022614"/>
    </source>
</evidence>
<dbReference type="SMART" id="SM00369">
    <property type="entry name" value="LRR_TYP"/>
    <property type="match status" value="4"/>
</dbReference>
<dbReference type="GeneID" id="108668295"/>
<dbReference type="Proteomes" id="UP000694843">
    <property type="component" value="Unplaced"/>
</dbReference>
<evidence type="ECO:0000313" key="7">
    <source>
        <dbReference type="Proteomes" id="UP000694843"/>
    </source>
</evidence>
<keyword evidence="7" id="KW-1185">Reference proteome</keyword>